<dbReference type="RefSeq" id="WP_106724336.1">
    <property type="nucleotide sequence ID" value="NZ_PXYL01000005.1"/>
</dbReference>
<dbReference type="InterPro" id="IPR006179">
    <property type="entry name" value="5_nucleotidase/apyrase"/>
</dbReference>
<dbReference type="InterPro" id="IPR004843">
    <property type="entry name" value="Calcineurin-like_PHP"/>
</dbReference>
<evidence type="ECO:0000256" key="9">
    <source>
        <dbReference type="SAM" id="MobiDB-lite"/>
    </source>
</evidence>
<keyword evidence="12" id="KW-1185">Reference proteome</keyword>
<dbReference type="SUPFAM" id="SSF55816">
    <property type="entry name" value="5'-nucleotidase (syn. UDP-sugar hydrolase), C-terminal domain"/>
    <property type="match status" value="1"/>
</dbReference>
<evidence type="ECO:0000256" key="3">
    <source>
        <dbReference type="ARBA" id="ARBA00022525"/>
    </source>
</evidence>
<dbReference type="InterPro" id="IPR018392">
    <property type="entry name" value="LysM"/>
</dbReference>
<dbReference type="SUPFAM" id="SSF54106">
    <property type="entry name" value="LysM domain"/>
    <property type="match status" value="1"/>
</dbReference>
<evidence type="ECO:0000256" key="1">
    <source>
        <dbReference type="ARBA" id="ARBA00004613"/>
    </source>
</evidence>
<evidence type="ECO:0000256" key="4">
    <source>
        <dbReference type="ARBA" id="ARBA00022723"/>
    </source>
</evidence>
<evidence type="ECO:0000313" key="12">
    <source>
        <dbReference type="Proteomes" id="UP000240653"/>
    </source>
</evidence>
<dbReference type="PROSITE" id="PS00785">
    <property type="entry name" value="5_NUCLEOTIDASE_1"/>
    <property type="match status" value="1"/>
</dbReference>
<comment type="subcellular location">
    <subcellularLocation>
        <location evidence="1">Secreted</location>
    </subcellularLocation>
</comment>
<organism evidence="11 12">
    <name type="scientific">Pseudaminobacter soli</name>
    <name type="common">ex Li et al. 2025</name>
    <dbReference type="NCBI Taxonomy" id="1295366"/>
    <lineage>
        <taxon>Bacteria</taxon>
        <taxon>Pseudomonadati</taxon>
        <taxon>Pseudomonadota</taxon>
        <taxon>Alphaproteobacteria</taxon>
        <taxon>Hyphomicrobiales</taxon>
        <taxon>Phyllobacteriaceae</taxon>
        <taxon>Pseudaminobacter</taxon>
    </lineage>
</organism>
<reference evidence="11 12" key="1">
    <citation type="submission" date="2018-03" db="EMBL/GenBank/DDBJ databases">
        <title>The draft genome of Mesorhizobium soli JCM 19897.</title>
        <authorList>
            <person name="Li L."/>
            <person name="Liu L."/>
            <person name="Liang L."/>
            <person name="Wang T."/>
            <person name="Zhang X."/>
        </authorList>
    </citation>
    <scope>NUCLEOTIDE SEQUENCE [LARGE SCALE GENOMIC DNA]</scope>
    <source>
        <strain evidence="11 12">JCM 19897</strain>
    </source>
</reference>
<dbReference type="OrthoDB" id="9803927at2"/>
<evidence type="ECO:0000313" key="11">
    <source>
        <dbReference type="EMBL" id="PSJ60867.1"/>
    </source>
</evidence>
<evidence type="ECO:0000256" key="8">
    <source>
        <dbReference type="RuleBase" id="RU362119"/>
    </source>
</evidence>
<dbReference type="FunFam" id="3.60.21.10:FF:000020">
    <property type="entry name" value="NT5E isoform 4"/>
    <property type="match status" value="1"/>
</dbReference>
<dbReference type="SUPFAM" id="SSF56300">
    <property type="entry name" value="Metallo-dependent phosphatases"/>
    <property type="match status" value="1"/>
</dbReference>
<dbReference type="AlphaFoldDB" id="A0A2P7SEG5"/>
<sequence>MKRFAALVALSASAFALSTGASFADYTLHILHINDWHSRIESNNKYESTCSAEEEAKDECIGGAARLVTAIAQERKKLEGENVLLLNGGDNFQGSLFYTTYKGKAEAEFLNQMKFDAMTVGNHEFDDGEDALAPFLDVIQFPVLSANVQASAAAKVGDRIKPSVVLEVGGQKIGIIGAVTTETPEISSPGPNITIEDDIKTITAEVEKLKAEGVNKIIALTHVGYPRDKEMIAKIPGIDVVVGGHTHSLLSNTDPKAEGPYPTMIDNPGGYKVPVTQAASYSKYLGEFKVVFDDNGVVKEASGDPIYLDAKIKPDEGVLKRIEELGAPIEELKSKEVGETTTPIDGSRENCRARECEMGNLVSDAVLERVKGQGVSIVITNGGGLRASIDQGPVTMGEVLTVLPFQNTVATFQISGKDLVAALENGVSQLEEGGGRFAQVAGLKYSFDKSAPPQSRVKSVEVQENGNWAPIDPNKDYLVASNNYVRQGGDGYKIFAEKAKNAYDYGPGLEQTVADYLTAHRPYTPKVEGRITEVAQAAPTEAKPAETAPATEATKPAEAIQPAAVIKPVEAGPKAGDSHVIAAGDTYWDIAKAAYGNGGKWRTIAKANNYPARRLPVGATLNIPAAQ</sequence>
<dbReference type="PANTHER" id="PTHR11575">
    <property type="entry name" value="5'-NUCLEOTIDASE-RELATED"/>
    <property type="match status" value="1"/>
</dbReference>
<dbReference type="InterPro" id="IPR006146">
    <property type="entry name" value="5'-Nucleotdase_CS"/>
</dbReference>
<dbReference type="PANTHER" id="PTHR11575:SF24">
    <property type="entry name" value="5'-NUCLEOTIDASE"/>
    <property type="match status" value="1"/>
</dbReference>
<feature type="domain" description="LysM" evidence="10">
    <location>
        <begin position="578"/>
        <end position="624"/>
    </location>
</feature>
<evidence type="ECO:0000256" key="2">
    <source>
        <dbReference type="ARBA" id="ARBA00006654"/>
    </source>
</evidence>
<evidence type="ECO:0000259" key="10">
    <source>
        <dbReference type="SMART" id="SM00257"/>
    </source>
</evidence>
<evidence type="ECO:0000256" key="7">
    <source>
        <dbReference type="ARBA" id="ARBA00022801"/>
    </source>
</evidence>
<evidence type="ECO:0000256" key="5">
    <source>
        <dbReference type="ARBA" id="ARBA00022729"/>
    </source>
</evidence>
<dbReference type="GO" id="GO:0009166">
    <property type="term" value="P:nucleotide catabolic process"/>
    <property type="evidence" value="ECO:0007669"/>
    <property type="project" value="InterPro"/>
</dbReference>
<dbReference type="PRINTS" id="PR01607">
    <property type="entry name" value="APYRASEFAMLY"/>
</dbReference>
<keyword evidence="5 8" id="KW-0732">Signal</keyword>
<dbReference type="FunFam" id="3.90.780.10:FF:000004">
    <property type="entry name" value="UDP-sugar hydrolase, putative"/>
    <property type="match status" value="1"/>
</dbReference>
<dbReference type="Gene3D" id="3.60.21.10">
    <property type="match status" value="1"/>
</dbReference>
<dbReference type="GO" id="GO:0000166">
    <property type="term" value="F:nucleotide binding"/>
    <property type="evidence" value="ECO:0007669"/>
    <property type="project" value="UniProtKB-KW"/>
</dbReference>
<dbReference type="CDD" id="cd00118">
    <property type="entry name" value="LysM"/>
    <property type="match status" value="1"/>
</dbReference>
<keyword evidence="7 8" id="KW-0378">Hydrolase</keyword>
<gene>
    <name evidence="11" type="ORF">C7I85_12600</name>
</gene>
<dbReference type="PROSITE" id="PS00786">
    <property type="entry name" value="5_NUCLEOTIDASE_2"/>
    <property type="match status" value="1"/>
</dbReference>
<dbReference type="InterPro" id="IPR008334">
    <property type="entry name" value="5'-Nucleotdase_C"/>
</dbReference>
<feature type="chain" id="PRO_5015022141" evidence="8">
    <location>
        <begin position="25"/>
        <end position="627"/>
    </location>
</feature>
<feature type="region of interest" description="Disordered" evidence="9">
    <location>
        <begin position="538"/>
        <end position="557"/>
    </location>
</feature>
<dbReference type="GO" id="GO:0005576">
    <property type="term" value="C:extracellular region"/>
    <property type="evidence" value="ECO:0007669"/>
    <property type="project" value="UniProtKB-SubCell"/>
</dbReference>
<dbReference type="GO" id="GO:0046872">
    <property type="term" value="F:metal ion binding"/>
    <property type="evidence" value="ECO:0007669"/>
    <property type="project" value="UniProtKB-KW"/>
</dbReference>
<keyword evidence="3" id="KW-0964">Secreted</keyword>
<dbReference type="InterPro" id="IPR036779">
    <property type="entry name" value="LysM_dom_sf"/>
</dbReference>
<dbReference type="InterPro" id="IPR036907">
    <property type="entry name" value="5'-Nucleotdase_C_sf"/>
</dbReference>
<dbReference type="CDD" id="cd07409">
    <property type="entry name" value="MPP_CD73_N"/>
    <property type="match status" value="1"/>
</dbReference>
<evidence type="ECO:0000256" key="6">
    <source>
        <dbReference type="ARBA" id="ARBA00022741"/>
    </source>
</evidence>
<dbReference type="EMBL" id="PXYL01000005">
    <property type="protein sequence ID" value="PSJ60867.1"/>
    <property type="molecule type" value="Genomic_DNA"/>
</dbReference>
<dbReference type="Proteomes" id="UP000240653">
    <property type="component" value="Unassembled WGS sequence"/>
</dbReference>
<protein>
    <submittedName>
        <fullName evidence="11">Multifunctional 2',3'-cyclic-nucleotide 2'-phosphodiesterase/5'-nucleotidase/3'-nucleotidase</fullName>
    </submittedName>
</protein>
<dbReference type="Pfam" id="PF00149">
    <property type="entry name" value="Metallophos"/>
    <property type="match status" value="1"/>
</dbReference>
<feature type="signal peptide" evidence="8">
    <location>
        <begin position="1"/>
        <end position="24"/>
    </location>
</feature>
<dbReference type="Pfam" id="PF01476">
    <property type="entry name" value="LysM"/>
    <property type="match status" value="1"/>
</dbReference>
<comment type="caution">
    <text evidence="11">The sequence shown here is derived from an EMBL/GenBank/DDBJ whole genome shotgun (WGS) entry which is preliminary data.</text>
</comment>
<dbReference type="Pfam" id="PF02872">
    <property type="entry name" value="5_nucleotid_C"/>
    <property type="match status" value="1"/>
</dbReference>
<keyword evidence="4" id="KW-0479">Metal-binding</keyword>
<dbReference type="GO" id="GO:0016788">
    <property type="term" value="F:hydrolase activity, acting on ester bonds"/>
    <property type="evidence" value="ECO:0007669"/>
    <property type="project" value="InterPro"/>
</dbReference>
<dbReference type="SMART" id="SM00257">
    <property type="entry name" value="LysM"/>
    <property type="match status" value="1"/>
</dbReference>
<dbReference type="Gene3D" id="3.10.350.10">
    <property type="entry name" value="LysM domain"/>
    <property type="match status" value="1"/>
</dbReference>
<proteinExistence type="inferred from homology"/>
<name>A0A2P7SEG5_9HYPH</name>
<dbReference type="Gene3D" id="3.90.780.10">
    <property type="entry name" value="5'-Nucleotidase, C-terminal domain"/>
    <property type="match status" value="1"/>
</dbReference>
<keyword evidence="6 8" id="KW-0547">Nucleotide-binding</keyword>
<dbReference type="InterPro" id="IPR029052">
    <property type="entry name" value="Metallo-depent_PP-like"/>
</dbReference>
<accession>A0A2P7SEG5</accession>
<comment type="similarity">
    <text evidence="2 8">Belongs to the 5'-nucleotidase family.</text>
</comment>